<evidence type="ECO:0000259" key="1">
    <source>
        <dbReference type="Pfam" id="PF09159"/>
    </source>
</evidence>
<evidence type="ECO:0000313" key="2">
    <source>
        <dbReference type="EMBL" id="QHT01705.1"/>
    </source>
</evidence>
<protein>
    <recommendedName>
        <fullName evidence="1">Mitochondrial resolvase Ydc2 catalytic domain-containing protein</fullName>
    </recommendedName>
</protein>
<dbReference type="EMBL" id="MN739380">
    <property type="protein sequence ID" value="QHT01705.1"/>
    <property type="molecule type" value="Genomic_DNA"/>
</dbReference>
<reference evidence="2" key="1">
    <citation type="journal article" date="2020" name="Nature">
        <title>Giant virus diversity and host interactions through global metagenomics.</title>
        <authorList>
            <person name="Schulz F."/>
            <person name="Roux S."/>
            <person name="Paez-Espino D."/>
            <person name="Jungbluth S."/>
            <person name="Walsh D.A."/>
            <person name="Denef V.J."/>
            <person name="McMahon K.D."/>
            <person name="Konstantinidis K.T."/>
            <person name="Eloe-Fadrosh E.A."/>
            <person name="Kyrpides N.C."/>
            <person name="Woyke T."/>
        </authorList>
    </citation>
    <scope>NUCLEOTIDE SEQUENCE</scope>
    <source>
        <strain evidence="2">GVMAG-M-3300020523-10</strain>
    </source>
</reference>
<dbReference type="AlphaFoldDB" id="A0A6C0CDK6"/>
<dbReference type="InterPro" id="IPR015242">
    <property type="entry name" value="Ydc2_cat"/>
</dbReference>
<accession>A0A6C0CDK6</accession>
<dbReference type="GO" id="GO:0003676">
    <property type="term" value="F:nucleic acid binding"/>
    <property type="evidence" value="ECO:0007669"/>
    <property type="project" value="InterPro"/>
</dbReference>
<feature type="domain" description="Mitochondrial resolvase Ydc2 catalytic" evidence="1">
    <location>
        <begin position="3"/>
        <end position="49"/>
    </location>
</feature>
<dbReference type="SUPFAM" id="SSF53098">
    <property type="entry name" value="Ribonuclease H-like"/>
    <property type="match status" value="1"/>
</dbReference>
<dbReference type="Pfam" id="PF09159">
    <property type="entry name" value="Ydc2-catalyt"/>
    <property type="match status" value="1"/>
</dbReference>
<sequence length="308" mass="35014">MKVLSIDIGIKNLAFIIIETNETNETNDFKIIKWDVINLCSNNNNCAHHLCKNKPAFFKNSTYYCKIHAKKTAYSIPLCNIKTLHKLSLKKLIAVANEYKLVFDKSIKKPMLIVLLEAHLNDQCLEAVQSVSANTINLVHIGINIKDRLNELFKDYNILTLDKIILENQISPIANRMKTIQGMIAQYFINSNNYNIYFISATNKLKSFLKDKSDSTSTTCDSTSTTCDSTSTTCDSTSTTCDSTSTTCDSSANKITYAQRKKLSIFHTKEVLKKYNMNNEVSFFSEHSKKDDLADCFLQAYYYININN</sequence>
<dbReference type="InterPro" id="IPR036397">
    <property type="entry name" value="RNaseH_sf"/>
</dbReference>
<name>A0A6C0CDK6_9ZZZZ</name>
<dbReference type="Gene3D" id="3.30.420.10">
    <property type="entry name" value="Ribonuclease H-like superfamily/Ribonuclease H"/>
    <property type="match status" value="1"/>
</dbReference>
<dbReference type="InterPro" id="IPR012337">
    <property type="entry name" value="RNaseH-like_sf"/>
</dbReference>
<proteinExistence type="predicted"/>
<organism evidence="2">
    <name type="scientific">viral metagenome</name>
    <dbReference type="NCBI Taxonomy" id="1070528"/>
    <lineage>
        <taxon>unclassified sequences</taxon>
        <taxon>metagenomes</taxon>
        <taxon>organismal metagenomes</taxon>
    </lineage>
</organism>